<reference evidence="1" key="1">
    <citation type="submission" date="2023-05" db="EMBL/GenBank/DDBJ databases">
        <authorList>
            <consortium name="ELIXIR-Norway"/>
        </authorList>
    </citation>
    <scope>NUCLEOTIDE SEQUENCE</scope>
</reference>
<dbReference type="Proteomes" id="UP001162501">
    <property type="component" value="Chromosome 11"/>
</dbReference>
<dbReference type="EMBL" id="OX596095">
    <property type="protein sequence ID" value="CAM9473415.1"/>
    <property type="molecule type" value="Genomic_DNA"/>
</dbReference>
<sequence length="64" mass="7475">SQQHPRTGQAKVQRLKDRVLVCQHQHSLELMRSRNAWSFTQGSLHHTSNSHGCALHMIMYMFQC</sequence>
<accession>A0AC59Y886</accession>
<organism evidence="1 2">
    <name type="scientific">Rangifer tarandus platyrhynchus</name>
    <name type="common">Svalbard reindeer</name>
    <dbReference type="NCBI Taxonomy" id="3082113"/>
    <lineage>
        <taxon>Eukaryota</taxon>
        <taxon>Metazoa</taxon>
        <taxon>Chordata</taxon>
        <taxon>Craniata</taxon>
        <taxon>Vertebrata</taxon>
        <taxon>Euteleostomi</taxon>
        <taxon>Mammalia</taxon>
        <taxon>Eutheria</taxon>
        <taxon>Laurasiatheria</taxon>
        <taxon>Artiodactyla</taxon>
        <taxon>Ruminantia</taxon>
        <taxon>Pecora</taxon>
        <taxon>Cervidae</taxon>
        <taxon>Odocoileinae</taxon>
        <taxon>Rangifer</taxon>
    </lineage>
</organism>
<name>A0AC59Y886_RANTA</name>
<gene>
    <name evidence="1" type="ORF">MRATA1EN22A_LOCUS3001</name>
</gene>
<feature type="non-terminal residue" evidence="1">
    <location>
        <position position="64"/>
    </location>
</feature>
<evidence type="ECO:0000313" key="1">
    <source>
        <dbReference type="EMBL" id="CAM9473415.1"/>
    </source>
</evidence>
<reference evidence="1" key="2">
    <citation type="submission" date="2025-03" db="EMBL/GenBank/DDBJ databases">
        <authorList>
            <consortium name="ELIXIR-Norway"/>
            <consortium name="Elixir Norway"/>
        </authorList>
    </citation>
    <scope>NUCLEOTIDE SEQUENCE</scope>
</reference>
<protein>
    <submittedName>
        <fullName evidence="1">Uncharacterized protein</fullName>
    </submittedName>
</protein>
<feature type="non-terminal residue" evidence="1">
    <location>
        <position position="1"/>
    </location>
</feature>
<evidence type="ECO:0000313" key="2">
    <source>
        <dbReference type="Proteomes" id="UP001162501"/>
    </source>
</evidence>
<proteinExistence type="predicted"/>